<feature type="region of interest" description="Disordered" evidence="1">
    <location>
        <begin position="178"/>
        <end position="213"/>
    </location>
</feature>
<evidence type="ECO:0000313" key="2">
    <source>
        <dbReference type="EMBL" id="CEO46787.1"/>
    </source>
</evidence>
<organism evidence="2">
    <name type="scientific">Bionectria ochroleuca</name>
    <name type="common">Gliocladium roseum</name>
    <dbReference type="NCBI Taxonomy" id="29856"/>
    <lineage>
        <taxon>Eukaryota</taxon>
        <taxon>Fungi</taxon>
        <taxon>Dikarya</taxon>
        <taxon>Ascomycota</taxon>
        <taxon>Pezizomycotina</taxon>
        <taxon>Sordariomycetes</taxon>
        <taxon>Hypocreomycetidae</taxon>
        <taxon>Hypocreales</taxon>
        <taxon>Bionectriaceae</taxon>
        <taxon>Clonostachys</taxon>
    </lineage>
</organism>
<dbReference type="EMBL" id="CDPU01000005">
    <property type="protein sequence ID" value="CEO46787.1"/>
    <property type="molecule type" value="Genomic_DNA"/>
</dbReference>
<name>A0A0B7JU61_BIOOC</name>
<protein>
    <submittedName>
        <fullName evidence="2">Uncharacterized protein</fullName>
    </submittedName>
</protein>
<sequence>MFSNLPIGQLAPKKKIDPKDIPPPTPVVLPRYQPIAQDDASVDVADALPTLLRSIGRSMPSFLGPKGLSALGVNLELDVSHEELVPDPSFIPNFKSWEQLSPDEAQDLNQSTRIPIRNGNLSPGCQTYLERKKELSNTNEDGFRTVRRLPPPKGKQHARLGNAYEFFRCLENFTTYWDDPTQPADLPPSPEITPSETKADDDDASKKADGGGKEVKVIRTSDGSAMPAEFRQQLLSAFIKLVAYDFGCNVSLARLEPRLHLSSSKGSPSSAPRKTYCASSCSFIYQSPTTRETARAGILYGPLGAVSSRATVKFADADSVTVQSLDLAREVVAALIAAQHRARENKTEVRFGEGEWWTTKPRWGGGSGGPIGREVDRDAVVGEKDAKPSDSEGMPIPKKPRKNMSVYDSYRMVRPPSSTWDKKMRYEAIGKVKGSTYDDVFVVSCLFHHISILRVRVPNRLLEVLEGSPEPDLTKRSWGKLQAWRSKWYDLFHTDQRVAAMQLLWGVLAYQMRNDAGDADTAMSGV</sequence>
<accession>A0A0B7JU61</accession>
<gene>
    <name evidence="2" type="ORF">BN869_000002842_1</name>
</gene>
<dbReference type="AlphaFoldDB" id="A0A0B7JU61"/>
<feature type="compositionally biased region" description="Basic and acidic residues" evidence="1">
    <location>
        <begin position="204"/>
        <end position="213"/>
    </location>
</feature>
<reference evidence="2" key="1">
    <citation type="submission" date="2015-01" db="EMBL/GenBank/DDBJ databases">
        <authorList>
            <person name="Durling Mikael"/>
        </authorList>
    </citation>
    <scope>NUCLEOTIDE SEQUENCE</scope>
</reference>
<proteinExistence type="predicted"/>
<evidence type="ECO:0000256" key="1">
    <source>
        <dbReference type="SAM" id="MobiDB-lite"/>
    </source>
</evidence>